<feature type="region of interest" description="Disordered" evidence="1">
    <location>
        <begin position="1"/>
        <end position="28"/>
    </location>
</feature>
<protein>
    <submittedName>
        <fullName evidence="2">Uncharacterized protein</fullName>
    </submittedName>
</protein>
<dbReference type="STRING" id="43335.A0A4U5MAJ0"/>
<feature type="compositionally biased region" description="Basic and acidic residues" evidence="1">
    <location>
        <begin position="1"/>
        <end position="11"/>
    </location>
</feature>
<evidence type="ECO:0000313" key="2">
    <source>
        <dbReference type="EMBL" id="TKR65922.1"/>
    </source>
</evidence>
<name>A0A4U5MAJ0_POPAL</name>
<dbReference type="EMBL" id="RCHU01001229">
    <property type="protein sequence ID" value="TKR65922.1"/>
    <property type="molecule type" value="Genomic_DNA"/>
</dbReference>
<reference evidence="2" key="1">
    <citation type="submission" date="2018-10" db="EMBL/GenBank/DDBJ databases">
        <title>Population genomic analysis revealed the cold adaptation of white poplar.</title>
        <authorList>
            <person name="Liu Y.-J."/>
        </authorList>
    </citation>
    <scope>NUCLEOTIDE SEQUENCE [LARGE SCALE GENOMIC DNA]</scope>
    <source>
        <strain evidence="2">PAL-ZL1</strain>
    </source>
</reference>
<evidence type="ECO:0000256" key="1">
    <source>
        <dbReference type="SAM" id="MobiDB-lite"/>
    </source>
</evidence>
<proteinExistence type="predicted"/>
<sequence>MEDNHKERLSHTLEPGEISATSLDDEDYSTDGEYVDGQDWDRREPEIICRHLDHVNMLGLNKTTLRLRYLINWLVTSLLQLSHIRILDSPRPQYGAVNLEDTSLCRPMENGHHNGKRGFIRVEVVTASLGFLTNFEDVYKLWAFVSKFLNPTFINDGGLPTVEEGTEA</sequence>
<comment type="caution">
    <text evidence="2">The sequence shown here is derived from an EMBL/GenBank/DDBJ whole genome shotgun (WGS) entry which is preliminary data.</text>
</comment>
<organism evidence="2">
    <name type="scientific">Populus alba</name>
    <name type="common">White poplar</name>
    <dbReference type="NCBI Taxonomy" id="43335"/>
    <lineage>
        <taxon>Eukaryota</taxon>
        <taxon>Viridiplantae</taxon>
        <taxon>Streptophyta</taxon>
        <taxon>Embryophyta</taxon>
        <taxon>Tracheophyta</taxon>
        <taxon>Spermatophyta</taxon>
        <taxon>Magnoliopsida</taxon>
        <taxon>eudicotyledons</taxon>
        <taxon>Gunneridae</taxon>
        <taxon>Pentapetalae</taxon>
        <taxon>rosids</taxon>
        <taxon>fabids</taxon>
        <taxon>Malpighiales</taxon>
        <taxon>Salicaceae</taxon>
        <taxon>Saliceae</taxon>
        <taxon>Populus</taxon>
    </lineage>
</organism>
<accession>A0A4U5MAJ0</accession>
<gene>
    <name evidence="2" type="ORF">D5086_0000315510</name>
</gene>
<dbReference type="AlphaFoldDB" id="A0A4U5MAJ0"/>